<name>A0A452I7U0_9SAUR</name>
<proteinExistence type="predicted"/>
<evidence type="ECO:0000313" key="1">
    <source>
        <dbReference type="Ensembl" id="ENSGAGP00000023690.1"/>
    </source>
</evidence>
<sequence>EKIGRKNKREKMKNSLENTGMEGGMCVSTEQLRPFPRQVFNCVLYLSWETRRLESRCSPCNQSWLWTWKPHVQHLGQLKLTLRDEGLKLLCLVVVDPYGAIGMVTVSATLQRQMNAAV</sequence>
<reference evidence="1" key="2">
    <citation type="submission" date="2025-08" db="UniProtKB">
        <authorList>
            <consortium name="Ensembl"/>
        </authorList>
    </citation>
    <scope>IDENTIFICATION</scope>
</reference>
<evidence type="ECO:0000313" key="2">
    <source>
        <dbReference type="Proteomes" id="UP000291020"/>
    </source>
</evidence>
<accession>A0A452I7U0</accession>
<reference evidence="1" key="3">
    <citation type="submission" date="2025-09" db="UniProtKB">
        <authorList>
            <consortium name="Ensembl"/>
        </authorList>
    </citation>
    <scope>IDENTIFICATION</scope>
</reference>
<organism evidence="1 2">
    <name type="scientific">Gopherus agassizii</name>
    <name type="common">Agassiz's desert tortoise</name>
    <dbReference type="NCBI Taxonomy" id="38772"/>
    <lineage>
        <taxon>Eukaryota</taxon>
        <taxon>Metazoa</taxon>
        <taxon>Chordata</taxon>
        <taxon>Craniata</taxon>
        <taxon>Vertebrata</taxon>
        <taxon>Euteleostomi</taxon>
        <taxon>Archelosauria</taxon>
        <taxon>Testudinata</taxon>
        <taxon>Testudines</taxon>
        <taxon>Cryptodira</taxon>
        <taxon>Durocryptodira</taxon>
        <taxon>Testudinoidea</taxon>
        <taxon>Testudinidae</taxon>
        <taxon>Gopherus</taxon>
    </lineage>
</organism>
<dbReference type="Proteomes" id="UP000291020">
    <property type="component" value="Unassembled WGS sequence"/>
</dbReference>
<dbReference type="AlphaFoldDB" id="A0A452I7U0"/>
<reference evidence="2" key="1">
    <citation type="journal article" date="2017" name="PLoS ONE">
        <title>The Agassiz's desert tortoise genome provides a resource for the conservation of a threatened species.</title>
        <authorList>
            <person name="Tollis M."/>
            <person name="DeNardo D.F."/>
            <person name="Cornelius J.A."/>
            <person name="Dolby G.A."/>
            <person name="Edwards T."/>
            <person name="Henen B.T."/>
            <person name="Karl A.E."/>
            <person name="Murphy R.W."/>
            <person name="Kusumi K."/>
        </authorList>
    </citation>
    <scope>NUCLEOTIDE SEQUENCE [LARGE SCALE GENOMIC DNA]</scope>
</reference>
<protein>
    <submittedName>
        <fullName evidence="1">Uncharacterized protein</fullName>
    </submittedName>
</protein>
<dbReference type="Ensembl" id="ENSGAGT00000026987.1">
    <property type="protein sequence ID" value="ENSGAGP00000023690.1"/>
    <property type="gene ID" value="ENSGAGG00000017348.1"/>
</dbReference>
<keyword evidence="2" id="KW-1185">Reference proteome</keyword>